<dbReference type="CDD" id="cd02000">
    <property type="entry name" value="TPP_E1_PDC_ADC_BCADC"/>
    <property type="match status" value="1"/>
</dbReference>
<evidence type="ECO:0000256" key="3">
    <source>
        <dbReference type="ARBA" id="ARBA00023052"/>
    </source>
</evidence>
<dbReference type="CDD" id="cd07036">
    <property type="entry name" value="TPP_PYR_E1-PDHc-beta_like"/>
    <property type="match status" value="1"/>
</dbReference>
<dbReference type="FunFam" id="3.40.50.920:FF:000001">
    <property type="entry name" value="Pyruvate dehydrogenase E1 beta subunit"/>
    <property type="match status" value="1"/>
</dbReference>
<dbReference type="InterPro" id="IPR029061">
    <property type="entry name" value="THDP-binding"/>
</dbReference>
<dbReference type="InterPro" id="IPR001017">
    <property type="entry name" value="DH_E1"/>
</dbReference>
<comment type="cofactor">
    <cofactor evidence="1">
        <name>thiamine diphosphate</name>
        <dbReference type="ChEBI" id="CHEBI:58937"/>
    </cofactor>
</comment>
<dbReference type="FunFam" id="3.40.50.970:FF:000001">
    <property type="entry name" value="Pyruvate dehydrogenase E1 beta subunit"/>
    <property type="match status" value="1"/>
</dbReference>
<gene>
    <name evidence="5" type="ORF">ENR23_06480</name>
</gene>
<evidence type="ECO:0000313" key="5">
    <source>
        <dbReference type="EMBL" id="HGZ43058.1"/>
    </source>
</evidence>
<dbReference type="InterPro" id="IPR033248">
    <property type="entry name" value="Transketolase_C"/>
</dbReference>
<evidence type="ECO:0000256" key="2">
    <source>
        <dbReference type="ARBA" id="ARBA00023002"/>
    </source>
</evidence>
<dbReference type="Pfam" id="PF02779">
    <property type="entry name" value="Transket_pyr"/>
    <property type="match status" value="1"/>
</dbReference>
<dbReference type="AlphaFoldDB" id="A0A832MML8"/>
<reference evidence="5" key="1">
    <citation type="journal article" date="2020" name="mSystems">
        <title>Genome- and Community-Level Interaction Insights into Carbon Utilization and Element Cycling Functions of Hydrothermarchaeota in Hydrothermal Sediment.</title>
        <authorList>
            <person name="Zhou Z."/>
            <person name="Liu Y."/>
            <person name="Xu W."/>
            <person name="Pan J."/>
            <person name="Luo Z.H."/>
            <person name="Li M."/>
        </authorList>
    </citation>
    <scope>NUCLEOTIDE SEQUENCE [LARGE SCALE GENOMIC DNA]</scope>
    <source>
        <strain evidence="5">SpSt-381</strain>
    </source>
</reference>
<keyword evidence="2" id="KW-0560">Oxidoreductase</keyword>
<dbReference type="SUPFAM" id="SSF52922">
    <property type="entry name" value="TK C-terminal domain-like"/>
    <property type="match status" value="1"/>
</dbReference>
<protein>
    <submittedName>
        <fullName evidence="5">Dehydrogenase</fullName>
    </submittedName>
</protein>
<dbReference type="InterPro" id="IPR009014">
    <property type="entry name" value="Transketo_C/PFOR_II"/>
</dbReference>
<dbReference type="EMBL" id="DSQF01000012">
    <property type="protein sequence ID" value="HGZ43058.1"/>
    <property type="molecule type" value="Genomic_DNA"/>
</dbReference>
<dbReference type="PANTHER" id="PTHR43257:SF2">
    <property type="entry name" value="PYRUVATE DEHYDROGENASE E1 COMPONENT SUBUNIT BETA"/>
    <property type="match status" value="1"/>
</dbReference>
<dbReference type="SUPFAM" id="SSF52518">
    <property type="entry name" value="Thiamin diphosphate-binding fold (THDP-binding)"/>
    <property type="match status" value="2"/>
</dbReference>
<proteinExistence type="predicted"/>
<organism evidence="5">
    <name type="scientific">Eiseniibacteriota bacterium</name>
    <dbReference type="NCBI Taxonomy" id="2212470"/>
    <lineage>
        <taxon>Bacteria</taxon>
        <taxon>Candidatus Eiseniibacteriota</taxon>
    </lineage>
</organism>
<dbReference type="Pfam" id="PF02780">
    <property type="entry name" value="Transketolase_C"/>
    <property type="match status" value="1"/>
</dbReference>
<dbReference type="PANTHER" id="PTHR43257">
    <property type="entry name" value="PYRUVATE DEHYDROGENASE E1 COMPONENT BETA SUBUNIT"/>
    <property type="match status" value="1"/>
</dbReference>
<dbReference type="Gene3D" id="3.40.50.920">
    <property type="match status" value="1"/>
</dbReference>
<comment type="caution">
    <text evidence="5">The sequence shown here is derived from an EMBL/GenBank/DDBJ whole genome shotgun (WGS) entry which is preliminary data.</text>
</comment>
<dbReference type="Gene3D" id="3.40.50.970">
    <property type="match status" value="2"/>
</dbReference>
<dbReference type="InterPro" id="IPR005475">
    <property type="entry name" value="Transketolase-like_Pyr-bd"/>
</dbReference>
<evidence type="ECO:0000259" key="4">
    <source>
        <dbReference type="SMART" id="SM00861"/>
    </source>
</evidence>
<dbReference type="Pfam" id="PF00676">
    <property type="entry name" value="E1_dh"/>
    <property type="match status" value="1"/>
</dbReference>
<dbReference type="SMART" id="SM00861">
    <property type="entry name" value="Transket_pyr"/>
    <property type="match status" value="1"/>
</dbReference>
<name>A0A832MML8_UNCEI</name>
<evidence type="ECO:0000256" key="1">
    <source>
        <dbReference type="ARBA" id="ARBA00001964"/>
    </source>
</evidence>
<feature type="domain" description="Transketolase-like pyrimidine-binding" evidence="4">
    <location>
        <begin position="374"/>
        <end position="562"/>
    </location>
</feature>
<accession>A0A832MML8</accession>
<dbReference type="GO" id="GO:0016624">
    <property type="term" value="F:oxidoreductase activity, acting on the aldehyde or oxo group of donors, disulfide as acceptor"/>
    <property type="evidence" value="ECO:0007669"/>
    <property type="project" value="InterPro"/>
</dbReference>
<sequence length="711" mass="78537">MAATRTSTASSARWHGLTRDDLLRLYRVMYTSRRLDDEEIRLKKLDRIFFQISGAGHEAVLAAAGLALRPGHDYFYPYYRDRALCLMLGMTPREMLLSAVGAAEDPNSGGRQMPSHWGHRALNIVSQSSPTGTQFLQAVGAAEALVKYRDLSGEFPELADEATGDEVVYVSTGDGATSEGEFWEAMNTACNLRLPVLFLVEDNGYAISVPVDVQTAGGNVAQLVRNFPNLHWVGEIDGNDPIESYGILREAVAYCRQRRGPAFVRALVTRPYSHSMSDDETKYRPKAERDAEAERDCLRNFARFLVDEGVLDAAALEALHAEVQADLRRTADEVLEAPQPAAETAAHFVFSPDVDPSSDRFVSEPRIDPAAQTETLLQNINYCLRDEMRRNPRIIVFGEDVADASRAEVLSETKGKGGVFGVTWGLQKLFGATRVYNSPLAEANIVGRAIGLATLGFRPVVEIQFFDYIWPAMMQIRDELGYMRYRSNNAWSCPVVIRVAYGGYLRGGAPYHSQCGESIFAHCPGLRVVLPSNAMDANGLLRTALRSEDPVLFLEHKHLYRQPYAKAPYPGPDYTLPFGRARVVREGADVTVVTYGALVQRTVLAAQELAEEGIETEILDLRTLQPLDFDSVARSVRKTGRVLVAHEDGLFCGYGAEVAARVADACFMDLDAPVRRVGALDTPVAYAPQLEDAILPQKDTMLRAIRELAAY</sequence>
<keyword evidence="3" id="KW-0786">Thiamine pyrophosphate</keyword>